<reference evidence="7 8" key="1">
    <citation type="submission" date="2015-12" db="EMBL/GenBank/DDBJ databases">
        <title>A stable core within a dynamic pangenome in Sulfolobus acidocaldarius.</title>
        <authorList>
            <person name="Anderson R."/>
            <person name="Kouris A."/>
            <person name="Seward C."/>
            <person name="Campbell K."/>
            <person name="Whitaker R."/>
        </authorList>
    </citation>
    <scope>NUCLEOTIDE SEQUENCE [LARGE SCALE GENOMIC DNA]</scope>
    <source>
        <strain evidence="5 8">GG12-C01-09</strain>
        <strain evidence="6 7">NG05B_CO5_07</strain>
    </source>
</reference>
<evidence type="ECO:0000256" key="1">
    <source>
        <dbReference type="ARBA" id="ARBA00023015"/>
    </source>
</evidence>
<dbReference type="STRING" id="1435377.SUSAZ_07850"/>
<evidence type="ECO:0000256" key="3">
    <source>
        <dbReference type="ARBA" id="ARBA00023163"/>
    </source>
</evidence>
<protein>
    <recommendedName>
        <fullName evidence="4">HTH asnC-type domain-containing protein</fullName>
    </recommendedName>
</protein>
<dbReference type="InterPro" id="IPR011991">
    <property type="entry name" value="ArsR-like_HTH"/>
</dbReference>
<keyword evidence="2" id="KW-0238">DNA-binding</keyword>
<proteinExistence type="predicted"/>
<feature type="domain" description="HTH asnC-type" evidence="4">
    <location>
        <begin position="2"/>
        <end position="63"/>
    </location>
</feature>
<evidence type="ECO:0000256" key="2">
    <source>
        <dbReference type="ARBA" id="ARBA00023125"/>
    </source>
</evidence>
<dbReference type="SMART" id="SM00344">
    <property type="entry name" value="HTH_ASNC"/>
    <property type="match status" value="1"/>
</dbReference>
<dbReference type="PRINTS" id="PR00033">
    <property type="entry name" value="HTHASNC"/>
</dbReference>
<dbReference type="EMBL" id="CP013695">
    <property type="protein sequence ID" value="ALU32740.1"/>
    <property type="molecule type" value="Genomic_DNA"/>
</dbReference>
<evidence type="ECO:0000259" key="4">
    <source>
        <dbReference type="PROSITE" id="PS50956"/>
    </source>
</evidence>
<dbReference type="Proteomes" id="UP000060043">
    <property type="component" value="Chromosome"/>
</dbReference>
<dbReference type="PaxDb" id="1435377-SUSAZ_07850"/>
<dbReference type="InterPro" id="IPR019888">
    <property type="entry name" value="Tscrpt_reg_AsnC-like"/>
</dbReference>
<dbReference type="Proteomes" id="UP000065473">
    <property type="component" value="Chromosome"/>
</dbReference>
<name>A0A0U3GQS5_9CREN</name>
<dbReference type="InterPro" id="IPR050684">
    <property type="entry name" value="HTH-Siroheme_Decarb"/>
</dbReference>
<accession>A0A0U3GQS5</accession>
<dbReference type="PANTHER" id="PTHR43413">
    <property type="entry name" value="TRANSCRIPTIONAL REGULATOR, ASNC FAMILY"/>
    <property type="match status" value="1"/>
</dbReference>
<keyword evidence="1" id="KW-0805">Transcription regulation</keyword>
<evidence type="ECO:0000313" key="7">
    <source>
        <dbReference type="Proteomes" id="UP000060043"/>
    </source>
</evidence>
<dbReference type="RefSeq" id="WP_011278470.1">
    <property type="nucleotide sequence ID" value="NZ_BHWZ01000004.1"/>
</dbReference>
<dbReference type="EMBL" id="CP013694">
    <property type="protein sequence ID" value="ALU30648.1"/>
    <property type="molecule type" value="Genomic_DNA"/>
</dbReference>
<dbReference type="CDD" id="cd00090">
    <property type="entry name" value="HTH_ARSR"/>
    <property type="match status" value="1"/>
</dbReference>
<dbReference type="InterPro" id="IPR036388">
    <property type="entry name" value="WH-like_DNA-bd_sf"/>
</dbReference>
<evidence type="ECO:0000313" key="8">
    <source>
        <dbReference type="Proteomes" id="UP000065473"/>
    </source>
</evidence>
<dbReference type="PANTHER" id="PTHR43413:SF8">
    <property type="entry name" value="HTH-TYPE TRANSCRIPTIONAL REGULATOR PTR1"/>
    <property type="match status" value="1"/>
</dbReference>
<dbReference type="AlphaFoldDB" id="A0A0U3GQS5"/>
<dbReference type="OrthoDB" id="6995at2157"/>
<organism evidence="5 8">
    <name type="scientific">Sulfolobus acidocaldarius</name>
    <dbReference type="NCBI Taxonomy" id="2285"/>
    <lineage>
        <taxon>Archaea</taxon>
        <taxon>Thermoproteota</taxon>
        <taxon>Thermoprotei</taxon>
        <taxon>Sulfolobales</taxon>
        <taxon>Sulfolobaceae</taxon>
        <taxon>Sulfolobus</taxon>
    </lineage>
</organism>
<dbReference type="InterPro" id="IPR000485">
    <property type="entry name" value="AsnC-type_HTH_dom"/>
</dbReference>
<dbReference type="GeneID" id="33346187"/>
<evidence type="ECO:0000313" key="6">
    <source>
        <dbReference type="EMBL" id="ALU32740.1"/>
    </source>
</evidence>
<dbReference type="Gene3D" id="1.10.10.10">
    <property type="entry name" value="Winged helix-like DNA-binding domain superfamily/Winged helix DNA-binding domain"/>
    <property type="match status" value="2"/>
</dbReference>
<dbReference type="GO" id="GO:0043565">
    <property type="term" value="F:sequence-specific DNA binding"/>
    <property type="evidence" value="ECO:0007669"/>
    <property type="project" value="InterPro"/>
</dbReference>
<dbReference type="Pfam" id="PF13412">
    <property type="entry name" value="HTH_24"/>
    <property type="match status" value="2"/>
</dbReference>
<dbReference type="OMA" id="NFYGKYH"/>
<evidence type="ECO:0000313" key="5">
    <source>
        <dbReference type="EMBL" id="ALU30648.1"/>
    </source>
</evidence>
<dbReference type="SUPFAM" id="SSF46785">
    <property type="entry name" value="Winged helix' DNA-binding domain"/>
    <property type="match status" value="2"/>
</dbReference>
<dbReference type="InterPro" id="IPR036390">
    <property type="entry name" value="WH_DNA-bd_sf"/>
</dbReference>
<gene>
    <name evidence="5" type="ORF">ATY89_09830</name>
    <name evidence="6" type="ORF">ATZ20_01385</name>
</gene>
<keyword evidence="3" id="KW-0804">Transcription</keyword>
<sequence length="276" mass="31862">MMDSIDKKILIYLFRDGRISQRKIAEEVKLSATSLNYRFNKLIEDGIIKSFKVQVNPNLYGKYYGFVSFKNYKDLDFQFIDLKVNCLEDLNVYRLVGDSTEDIEDKISVMSKDLGEPQMSYIPPQNPIIPSGIDIKIVKSVIKNPRIEISEIAKDLNLPSKSVNRRINVLTNKNMIRIYPIVDLSKADLIMFAIFSSHIDSLDFLKTCSFTSFKDNGRGIVICITENIRTAENYFKNVRDIDREAEIMVTTSYDIRNEGALRELERIESQTYSKAF</sequence>
<dbReference type="PROSITE" id="PS50956">
    <property type="entry name" value="HTH_ASNC_2"/>
    <property type="match status" value="1"/>
</dbReference>